<dbReference type="InterPro" id="IPR039104">
    <property type="entry name" value="6PGL"/>
</dbReference>
<dbReference type="InterPro" id="IPR037171">
    <property type="entry name" value="NagB/RpiA_transferase-like"/>
</dbReference>
<dbReference type="PANTHER" id="PTHR11054">
    <property type="entry name" value="6-PHOSPHOGLUCONOLACTONASE"/>
    <property type="match status" value="1"/>
</dbReference>
<organism evidence="9 10">
    <name type="scientific">Novispirillum itersonii</name>
    <name type="common">Aquaspirillum itersonii</name>
    <dbReference type="NCBI Taxonomy" id="189"/>
    <lineage>
        <taxon>Bacteria</taxon>
        <taxon>Pseudomonadati</taxon>
        <taxon>Pseudomonadota</taxon>
        <taxon>Alphaproteobacteria</taxon>
        <taxon>Rhodospirillales</taxon>
        <taxon>Novispirillaceae</taxon>
        <taxon>Novispirillum</taxon>
    </lineage>
</organism>
<comment type="catalytic activity">
    <reaction evidence="1 7">
        <text>6-phospho-D-glucono-1,5-lactone + H2O = 6-phospho-D-gluconate + H(+)</text>
        <dbReference type="Rhea" id="RHEA:12556"/>
        <dbReference type="ChEBI" id="CHEBI:15377"/>
        <dbReference type="ChEBI" id="CHEBI:15378"/>
        <dbReference type="ChEBI" id="CHEBI:57955"/>
        <dbReference type="ChEBI" id="CHEBI:58759"/>
        <dbReference type="EC" id="3.1.1.31"/>
    </reaction>
</comment>
<evidence type="ECO:0000256" key="5">
    <source>
        <dbReference type="ARBA" id="ARBA00013198"/>
    </source>
</evidence>
<dbReference type="EMBL" id="JACIIX010000019">
    <property type="protein sequence ID" value="MBB6212231.1"/>
    <property type="molecule type" value="Genomic_DNA"/>
</dbReference>
<dbReference type="PANTHER" id="PTHR11054:SF0">
    <property type="entry name" value="6-PHOSPHOGLUCONOLACTONASE"/>
    <property type="match status" value="1"/>
</dbReference>
<accession>A0A7W9ZIT6</accession>
<dbReference type="Pfam" id="PF01182">
    <property type="entry name" value="Glucosamine_iso"/>
    <property type="match status" value="1"/>
</dbReference>
<dbReference type="CDD" id="cd01400">
    <property type="entry name" value="6PGL"/>
    <property type="match status" value="1"/>
</dbReference>
<name>A0A7W9ZIT6_NOVIT</name>
<keyword evidence="7 9" id="KW-0378">Hydrolase</keyword>
<comment type="similarity">
    <text evidence="4 7">Belongs to the glucosamine/galactosamine-6-phosphate isomerase family. 6-phosphogluconolactonase subfamily.</text>
</comment>
<dbReference type="UniPathway" id="UPA00115">
    <property type="reaction ID" value="UER00409"/>
</dbReference>
<dbReference type="GO" id="GO:0006098">
    <property type="term" value="P:pentose-phosphate shunt"/>
    <property type="evidence" value="ECO:0007669"/>
    <property type="project" value="UniProtKB-UniPathway"/>
</dbReference>
<dbReference type="NCBIfam" id="TIGR01198">
    <property type="entry name" value="pgl"/>
    <property type="match status" value="1"/>
</dbReference>
<evidence type="ECO:0000256" key="3">
    <source>
        <dbReference type="ARBA" id="ARBA00004961"/>
    </source>
</evidence>
<dbReference type="AlphaFoldDB" id="A0A7W9ZIT6"/>
<evidence type="ECO:0000256" key="2">
    <source>
        <dbReference type="ARBA" id="ARBA00002681"/>
    </source>
</evidence>
<reference evidence="9 10" key="1">
    <citation type="submission" date="2020-08" db="EMBL/GenBank/DDBJ databases">
        <title>Genomic Encyclopedia of Type Strains, Phase IV (KMG-IV): sequencing the most valuable type-strain genomes for metagenomic binning, comparative biology and taxonomic classification.</title>
        <authorList>
            <person name="Goeker M."/>
        </authorList>
    </citation>
    <scope>NUCLEOTIDE SEQUENCE [LARGE SCALE GENOMIC DNA]</scope>
    <source>
        <strain evidence="9 10">DSM 11590</strain>
    </source>
</reference>
<dbReference type="GO" id="GO:0017057">
    <property type="term" value="F:6-phosphogluconolactonase activity"/>
    <property type="evidence" value="ECO:0007669"/>
    <property type="project" value="UniProtKB-UniRule"/>
</dbReference>
<dbReference type="GO" id="GO:0005975">
    <property type="term" value="P:carbohydrate metabolic process"/>
    <property type="evidence" value="ECO:0007669"/>
    <property type="project" value="UniProtKB-UniRule"/>
</dbReference>
<evidence type="ECO:0000313" key="10">
    <source>
        <dbReference type="Proteomes" id="UP000544872"/>
    </source>
</evidence>
<evidence type="ECO:0000256" key="1">
    <source>
        <dbReference type="ARBA" id="ARBA00000832"/>
    </source>
</evidence>
<evidence type="ECO:0000313" key="9">
    <source>
        <dbReference type="EMBL" id="MBB6212231.1"/>
    </source>
</evidence>
<dbReference type="EC" id="3.1.1.31" evidence="5 7"/>
<protein>
    <recommendedName>
        <fullName evidence="6 7">6-phosphogluconolactonase</fullName>
        <shortName evidence="7">6PGL</shortName>
        <ecNumber evidence="5 7">3.1.1.31</ecNumber>
    </recommendedName>
</protein>
<evidence type="ECO:0000256" key="7">
    <source>
        <dbReference type="RuleBase" id="RU365095"/>
    </source>
</evidence>
<comment type="caution">
    <text evidence="9">The sequence shown here is derived from an EMBL/GenBank/DDBJ whole genome shotgun (WGS) entry which is preliminary data.</text>
</comment>
<evidence type="ECO:0000259" key="8">
    <source>
        <dbReference type="Pfam" id="PF01182"/>
    </source>
</evidence>
<evidence type="ECO:0000256" key="6">
    <source>
        <dbReference type="ARBA" id="ARBA00020337"/>
    </source>
</evidence>
<dbReference type="InterPro" id="IPR006148">
    <property type="entry name" value="Glc/Gal-6P_isomerase"/>
</dbReference>
<dbReference type="RefSeq" id="WP_184265823.1">
    <property type="nucleotide sequence ID" value="NZ_JACIIX010000019.1"/>
</dbReference>
<keyword evidence="10" id="KW-1185">Reference proteome</keyword>
<dbReference type="InterPro" id="IPR005900">
    <property type="entry name" value="6-phosphogluconolactonase_DevB"/>
</dbReference>
<dbReference type="Gene3D" id="3.40.50.1360">
    <property type="match status" value="1"/>
</dbReference>
<gene>
    <name evidence="7" type="primary">pgl</name>
    <name evidence="9" type="ORF">FHS48_003681</name>
</gene>
<comment type="function">
    <text evidence="2 7">Hydrolysis of 6-phosphogluconolactone to 6-phosphogluconate.</text>
</comment>
<comment type="pathway">
    <text evidence="3 7">Carbohydrate degradation; pentose phosphate pathway; D-ribulose 5-phosphate from D-glucose 6-phosphate (oxidative stage): step 2/3.</text>
</comment>
<evidence type="ECO:0000256" key="4">
    <source>
        <dbReference type="ARBA" id="ARBA00010662"/>
    </source>
</evidence>
<dbReference type="Proteomes" id="UP000544872">
    <property type="component" value="Unassembled WGS sequence"/>
</dbReference>
<sequence length="226" mass="23587">MPQTHRFPSADATTLALCERVSATLTAILAGQDRAVLAVSGGRSPIPLFRALAQQDLPWHRITVTLVDERCVPSDHRDSNARLVRTHLLTGYATSAAFRPLWLQAATAEALIASAIGQWQTPDLTLLGMGEDGHTASLFPGAATLPAGLDADTAAPLLLVDPPAAPHRRISMTAAEIARSGQVFLSIAGAAKQAVLEQALASPSPHWPVGAVLAGCPAAEIFSSLT</sequence>
<feature type="domain" description="Glucosamine/galactosamine-6-phosphate isomerase" evidence="8">
    <location>
        <begin position="9"/>
        <end position="213"/>
    </location>
</feature>
<proteinExistence type="inferred from homology"/>
<dbReference type="SUPFAM" id="SSF100950">
    <property type="entry name" value="NagB/RpiA/CoA transferase-like"/>
    <property type="match status" value="1"/>
</dbReference>